<organism evidence="1 2">
    <name type="scientific">Ditylenchus dipsaci</name>
    <dbReference type="NCBI Taxonomy" id="166011"/>
    <lineage>
        <taxon>Eukaryota</taxon>
        <taxon>Metazoa</taxon>
        <taxon>Ecdysozoa</taxon>
        <taxon>Nematoda</taxon>
        <taxon>Chromadorea</taxon>
        <taxon>Rhabditida</taxon>
        <taxon>Tylenchina</taxon>
        <taxon>Tylenchomorpha</taxon>
        <taxon>Sphaerularioidea</taxon>
        <taxon>Anguinidae</taxon>
        <taxon>Anguininae</taxon>
        <taxon>Ditylenchus</taxon>
    </lineage>
</organism>
<sequence>MKEDDENFAPSDEHKKITKDVLKRLSFNFDQIGAKYTKRQTSGMIYSLEKDKMVFDPEFCTATDEETHLRTLKREKTSVVVETNGKSVLSAPCIDPEETDQKKIVRYKKINQIFETLHAKNKEEESEKQLPACNRSRRLSLQAPIVTKGSEVLRLFRWKDTDDLQDSQPSTSQLTIRRRAYSLHPKSNSAKISEERQLKVNSEQAISTSFVPTTQKQEKFLKKRVKLEVKEVDHEREKKVADVQPNDDDDEIQWLAGPAYLTRSFIKTRKQGSGGVIDQEDNDSSWITITESDCNWTTVMETGLEEGDIVWVLQEKPYPWPAQVKWVQKIRILVRFLPLDDEEKPHRAAPHTLKPFTMDDKLSKDAPADLQLAFQTAKSLMESRKKQAQEFAKMLSKFAKEKPCSSKTRWSPSSTWSTTATIAKEEFKKVKVEPGCAETSSERKAGTRKAGLWKRVKVDFSNETDSDETNSGTSLDSWLRTMTSKAAKNYLENICLAEQLNNKEVCKMLEQSTSSFPLHFRFQRGPMKRMKELSALVEVVNEWIDSWLRENRPISASFFHFSHCTQANWIANVALPHFTHTASLKELFVTGRAVNFNGKLSVTAEHNHLGDSARVELKRLQGVVQRKAVLSKEAPRSIVADCIAGVSEEAKPLVRRSLLARNIRRFATKKTLSQKIQRICMSY</sequence>
<accession>A0A915DI14</accession>
<evidence type="ECO:0000313" key="1">
    <source>
        <dbReference type="Proteomes" id="UP000887574"/>
    </source>
</evidence>
<dbReference type="AlphaFoldDB" id="A0A915DI14"/>
<keyword evidence="1" id="KW-1185">Reference proteome</keyword>
<dbReference type="Proteomes" id="UP000887574">
    <property type="component" value="Unplaced"/>
</dbReference>
<protein>
    <submittedName>
        <fullName evidence="2">Uncharacterized protein</fullName>
    </submittedName>
</protein>
<evidence type="ECO:0000313" key="2">
    <source>
        <dbReference type="WBParaSite" id="jg20133"/>
    </source>
</evidence>
<proteinExistence type="predicted"/>
<reference evidence="2" key="1">
    <citation type="submission" date="2022-11" db="UniProtKB">
        <authorList>
            <consortium name="WormBaseParasite"/>
        </authorList>
    </citation>
    <scope>IDENTIFICATION</scope>
</reference>
<name>A0A915DI14_9BILA</name>
<dbReference type="WBParaSite" id="jg20133">
    <property type="protein sequence ID" value="jg20133"/>
    <property type="gene ID" value="jg20133"/>
</dbReference>